<evidence type="ECO:0000313" key="2">
    <source>
        <dbReference type="Proteomes" id="UP000695022"/>
    </source>
</evidence>
<protein>
    <submittedName>
        <fullName evidence="3">Uncharacterized protein LOC106805327</fullName>
    </submittedName>
</protein>
<feature type="compositionally biased region" description="Polar residues" evidence="1">
    <location>
        <begin position="115"/>
        <end position="137"/>
    </location>
</feature>
<name>A0ABM1DQZ3_PRICU</name>
<feature type="region of interest" description="Disordered" evidence="1">
    <location>
        <begin position="105"/>
        <end position="137"/>
    </location>
</feature>
<keyword evidence="2" id="KW-1185">Reference proteome</keyword>
<evidence type="ECO:0000256" key="1">
    <source>
        <dbReference type="SAM" id="MobiDB-lite"/>
    </source>
</evidence>
<gene>
    <name evidence="3" type="primary">LOC106805327</name>
</gene>
<dbReference type="Proteomes" id="UP000695022">
    <property type="component" value="Unplaced"/>
</dbReference>
<organism evidence="2 3">
    <name type="scientific">Priapulus caudatus</name>
    <name type="common">Priapulid worm</name>
    <dbReference type="NCBI Taxonomy" id="37621"/>
    <lineage>
        <taxon>Eukaryota</taxon>
        <taxon>Metazoa</taxon>
        <taxon>Ecdysozoa</taxon>
        <taxon>Scalidophora</taxon>
        <taxon>Priapulida</taxon>
        <taxon>Priapulimorpha</taxon>
        <taxon>Priapulimorphida</taxon>
        <taxon>Priapulidae</taxon>
        <taxon>Priapulus</taxon>
    </lineage>
</organism>
<proteinExistence type="predicted"/>
<dbReference type="GeneID" id="106805327"/>
<accession>A0ABM1DQZ3</accession>
<sequence>MNRHLEEMIKVLVPIMELIPIESPGRSVHEMFENVVFKAISYISKVGDYNRLMITLKVKDIRIKIEEFRVRINDVMNAANLALAVTSDRAPLILKPFSDEDLRQDDEDAKRKLKSNSVEAISTGKNMSNKSQTFLTR</sequence>
<evidence type="ECO:0000313" key="3">
    <source>
        <dbReference type="RefSeq" id="XP_014662364.1"/>
    </source>
</evidence>
<reference evidence="3" key="1">
    <citation type="submission" date="2025-08" db="UniProtKB">
        <authorList>
            <consortium name="RefSeq"/>
        </authorList>
    </citation>
    <scope>IDENTIFICATION</scope>
</reference>
<dbReference type="RefSeq" id="XP_014662364.1">
    <property type="nucleotide sequence ID" value="XM_014806878.1"/>
</dbReference>